<dbReference type="PROSITE" id="PS51257">
    <property type="entry name" value="PROKAR_LIPOPROTEIN"/>
    <property type="match status" value="1"/>
</dbReference>
<evidence type="ECO:0000313" key="1">
    <source>
        <dbReference type="EMBL" id="QCX40214.1"/>
    </source>
</evidence>
<dbReference type="KEGG" id="fbe:FF125_17815"/>
<protein>
    <submittedName>
        <fullName evidence="1">Glucuronate isomerase</fullName>
    </submittedName>
</protein>
<name>A0A5B7TXZ6_9FLAO</name>
<sequence length="123" mass="13732">MKKLVFVLLTSFLFLGCNNNEKSSVKSACSVDNPIEDLVWLKKLSTALGEDEEFSKYNYIVQSDSNNETLFIVANCCPTCNSGNVVFNCKGEEIGYIDDPEFPSDLLANGILIWKSKDNECDK</sequence>
<dbReference type="AlphaFoldDB" id="A0A5B7TXZ6"/>
<dbReference type="EMBL" id="CP040749">
    <property type="protein sequence ID" value="QCX40214.1"/>
    <property type="molecule type" value="Genomic_DNA"/>
</dbReference>
<evidence type="ECO:0000313" key="2">
    <source>
        <dbReference type="Proteomes" id="UP000306229"/>
    </source>
</evidence>
<organism evidence="1 2">
    <name type="scientific">Aureibaculum algae</name>
    <dbReference type="NCBI Taxonomy" id="2584122"/>
    <lineage>
        <taxon>Bacteria</taxon>
        <taxon>Pseudomonadati</taxon>
        <taxon>Bacteroidota</taxon>
        <taxon>Flavobacteriia</taxon>
        <taxon>Flavobacteriales</taxon>
        <taxon>Flavobacteriaceae</taxon>
        <taxon>Aureibaculum</taxon>
    </lineage>
</organism>
<proteinExistence type="predicted"/>
<dbReference type="OrthoDB" id="1493159at2"/>
<gene>
    <name evidence="1" type="ORF">FF125_17815</name>
</gene>
<accession>A0A5B7TXZ6</accession>
<keyword evidence="2" id="KW-1185">Reference proteome</keyword>
<dbReference type="GO" id="GO:0016853">
    <property type="term" value="F:isomerase activity"/>
    <property type="evidence" value="ECO:0007669"/>
    <property type="project" value="UniProtKB-KW"/>
</dbReference>
<reference evidence="1 2" key="1">
    <citation type="submission" date="2019-05" db="EMBL/GenBank/DDBJ databases">
        <title>Algicella ahnfeltiae gen. nov., sp. nov., a novel marine bacterium of the family Flavobacteriaceae isolated from a red alga.</title>
        <authorList>
            <person name="Nedashkovskaya O.I."/>
            <person name="Kukhlevskiy A.D."/>
            <person name="Kim S.-G."/>
            <person name="Zhukova N.V."/>
            <person name="Mikhailov V.V."/>
        </authorList>
    </citation>
    <scope>NUCLEOTIDE SEQUENCE [LARGE SCALE GENOMIC DNA]</scope>
    <source>
        <strain evidence="1 2">10Alg115</strain>
    </source>
</reference>
<keyword evidence="1" id="KW-0413">Isomerase</keyword>
<dbReference type="Proteomes" id="UP000306229">
    <property type="component" value="Chromosome"/>
</dbReference>
<dbReference type="RefSeq" id="WP_117879515.1">
    <property type="nucleotide sequence ID" value="NZ_CP040749.1"/>
</dbReference>